<dbReference type="EMBL" id="LN483075">
    <property type="protein sequence ID" value="CEA04299.1"/>
    <property type="molecule type" value="Genomic_DNA"/>
</dbReference>
<name>A0A078MDJ7_9BACL</name>
<sequence>MNARKRKVIQVALQLFLERGYVQTSIQDIIEHAEISKGTFYNYFSSKDDCLIAIIEIGREQTMVKRNELLLGKQRSDINVLIEQIVVGIQLNYNQSLLPLLENVFQSGNHDLKSAMRNYHLREIKWLATRLVDVYGQQLKPFKYDVTMMLFGSLQSFQKMWRTVTQEPFNVAAALHFLFAQLNQIIPNLDEGFMSKEISSYIMQYIAAEHISKESILEELEELLPLAQKISKESYELTDFLLKELVKNEPNITIIRAILPSFSGTFATTAYTEEATNITSSLWRYLEEKCN</sequence>
<dbReference type="HOGENOM" id="CLU_063824_1_0_9"/>
<evidence type="ECO:0000259" key="3">
    <source>
        <dbReference type="PROSITE" id="PS50977"/>
    </source>
</evidence>
<evidence type="ECO:0000313" key="4">
    <source>
        <dbReference type="EMBL" id="CEA04299.1"/>
    </source>
</evidence>
<dbReference type="Gene3D" id="1.10.357.10">
    <property type="entry name" value="Tetracycline Repressor, domain 2"/>
    <property type="match status" value="1"/>
</dbReference>
<evidence type="ECO:0000256" key="2">
    <source>
        <dbReference type="PROSITE-ProRule" id="PRU00335"/>
    </source>
</evidence>
<proteinExistence type="predicted"/>
<evidence type="ECO:0000256" key="1">
    <source>
        <dbReference type="ARBA" id="ARBA00023125"/>
    </source>
</evidence>
<dbReference type="Pfam" id="PF00440">
    <property type="entry name" value="TetR_N"/>
    <property type="match status" value="1"/>
</dbReference>
<dbReference type="AlphaFoldDB" id="A0A078MDJ7"/>
<organism evidence="4">
    <name type="scientific">Metalysinibacillus saudimassiliensis</name>
    <dbReference type="NCBI Taxonomy" id="1461583"/>
    <lineage>
        <taxon>Bacteria</taxon>
        <taxon>Bacillati</taxon>
        <taxon>Bacillota</taxon>
        <taxon>Bacilli</taxon>
        <taxon>Bacillales</taxon>
        <taxon>Caryophanaceae</taxon>
        <taxon>Metalysinibacillus</taxon>
    </lineage>
</organism>
<dbReference type="GO" id="GO:0003677">
    <property type="term" value="F:DNA binding"/>
    <property type="evidence" value="ECO:0007669"/>
    <property type="project" value="UniProtKB-UniRule"/>
</dbReference>
<dbReference type="PROSITE" id="PS50977">
    <property type="entry name" value="HTH_TETR_2"/>
    <property type="match status" value="1"/>
</dbReference>
<keyword evidence="1 2" id="KW-0238">DNA-binding</keyword>
<dbReference type="PRINTS" id="PR00455">
    <property type="entry name" value="HTHTETR"/>
</dbReference>
<dbReference type="InterPro" id="IPR009057">
    <property type="entry name" value="Homeodomain-like_sf"/>
</dbReference>
<dbReference type="PANTHER" id="PTHR43479:SF22">
    <property type="entry name" value="TRANSCRIPTIONAL REGULATOR, TETR FAMILY"/>
    <property type="match status" value="1"/>
</dbReference>
<feature type="domain" description="HTH tetR-type" evidence="3">
    <location>
        <begin position="2"/>
        <end position="62"/>
    </location>
</feature>
<accession>A0A078MDJ7</accession>
<dbReference type="PROSITE" id="PS01081">
    <property type="entry name" value="HTH_TETR_1"/>
    <property type="match status" value="1"/>
</dbReference>
<dbReference type="InterPro" id="IPR001647">
    <property type="entry name" value="HTH_TetR"/>
</dbReference>
<protein>
    <submittedName>
        <fullName evidence="4">DNA-binding transcriptional repressor AcrR</fullName>
    </submittedName>
</protein>
<dbReference type="SUPFAM" id="SSF46689">
    <property type="entry name" value="Homeodomain-like"/>
    <property type="match status" value="1"/>
</dbReference>
<dbReference type="PATRIC" id="fig|1461583.4.peg.1850"/>
<dbReference type="InterPro" id="IPR023772">
    <property type="entry name" value="DNA-bd_HTH_TetR-type_CS"/>
</dbReference>
<feature type="DNA-binding region" description="H-T-H motif" evidence="2">
    <location>
        <begin position="25"/>
        <end position="44"/>
    </location>
</feature>
<gene>
    <name evidence="4" type="ORF">BN1050_01927</name>
</gene>
<dbReference type="PANTHER" id="PTHR43479">
    <property type="entry name" value="ACREF/ENVCD OPERON REPRESSOR-RELATED"/>
    <property type="match status" value="1"/>
</dbReference>
<dbReference type="InterPro" id="IPR050624">
    <property type="entry name" value="HTH-type_Tx_Regulator"/>
</dbReference>
<reference evidence="4" key="1">
    <citation type="submission" date="2014-07" db="EMBL/GenBank/DDBJ databases">
        <authorList>
            <person name="Urmite Genomes Urmite Genomes"/>
        </authorList>
    </citation>
    <scope>NUCLEOTIDE SEQUENCE</scope>
    <source>
        <strain evidence="4">13S34_air</strain>
    </source>
</reference>